<protein>
    <submittedName>
        <fullName evidence="2">Uncharacterized protein</fullName>
    </submittedName>
</protein>
<accession>A0A8X7SHE4</accession>
<feature type="compositionally biased region" description="Acidic residues" evidence="1">
    <location>
        <begin position="421"/>
        <end position="433"/>
    </location>
</feature>
<name>A0A8X7SHE4_BRACI</name>
<feature type="compositionally biased region" description="Polar residues" evidence="1">
    <location>
        <begin position="1"/>
        <end position="48"/>
    </location>
</feature>
<feature type="region of interest" description="Disordered" evidence="1">
    <location>
        <begin position="1"/>
        <end position="83"/>
    </location>
</feature>
<dbReference type="Proteomes" id="UP000886595">
    <property type="component" value="Unassembled WGS sequence"/>
</dbReference>
<feature type="region of interest" description="Disordered" evidence="1">
    <location>
        <begin position="407"/>
        <end position="464"/>
    </location>
</feature>
<evidence type="ECO:0000256" key="1">
    <source>
        <dbReference type="SAM" id="MobiDB-lite"/>
    </source>
</evidence>
<dbReference type="EMBL" id="JAAMPC010000007">
    <property type="protein sequence ID" value="KAG2304059.1"/>
    <property type="molecule type" value="Genomic_DNA"/>
</dbReference>
<comment type="caution">
    <text evidence="2">The sequence shown here is derived from an EMBL/GenBank/DDBJ whole genome shotgun (WGS) entry which is preliminary data.</text>
</comment>
<feature type="compositionally biased region" description="Basic and acidic residues" evidence="1">
    <location>
        <begin position="343"/>
        <end position="354"/>
    </location>
</feature>
<proteinExistence type="predicted"/>
<sequence>MSEGPYTSTQRSPTFANLSGYGTNMHPSSNSIGSIVNQQDISGSTSISLRKRKILGSPPSVNSKKRQKKATQSTFQQTETNEFIPPPRFIIEEHPEGLCGPPLKDLCQDGNVSYPFIPSNYRPDDESDGDSETKQKSSDIEDNTTQKFTLGVRFVGGRADAQHPSIGDNSVSVWCVELHRWKLGVCGNVRLMPCVLLKIGFAWNLLTHGLCGPPLKDLCQDGNASYPFIPSNYRPDDESDGDSETKQKSSGLRNRCRCHCSLRCDLYLPCGFSFHLLLLKVLRLSEEAISVRDLNDSWDDSKDDPDLDVLYGDLGDITFVDATTSKEEMNGTESNTVPASESEEMKNDSGTKSEDDGDSGVVADTNQEALGPKVSATDNVTTVDTVPTVVLAEESDELMADETELAIVSDKKTQASSPQESDNDEWSDYEISEIDEKSLRAGEMIDSESEESSVSDKKSPASSSVLAGAMVLDNNGEREAEAETNIYVGKRYI</sequence>
<feature type="compositionally biased region" description="Polar residues" evidence="1">
    <location>
        <begin position="70"/>
        <end position="81"/>
    </location>
</feature>
<feature type="region of interest" description="Disordered" evidence="1">
    <location>
        <begin position="322"/>
        <end position="378"/>
    </location>
</feature>
<dbReference type="AlphaFoldDB" id="A0A8X7SHE4"/>
<reference evidence="2 3" key="1">
    <citation type="submission" date="2020-02" db="EMBL/GenBank/DDBJ databases">
        <authorList>
            <person name="Ma Q."/>
            <person name="Huang Y."/>
            <person name="Song X."/>
            <person name="Pei D."/>
        </authorList>
    </citation>
    <scope>NUCLEOTIDE SEQUENCE [LARGE SCALE GENOMIC DNA]</scope>
    <source>
        <strain evidence="2">Sxm20200214</strain>
        <tissue evidence="2">Leaf</tissue>
    </source>
</reference>
<keyword evidence="3" id="KW-1185">Reference proteome</keyword>
<gene>
    <name evidence="2" type="ORF">Bca52824_032710</name>
</gene>
<evidence type="ECO:0000313" key="2">
    <source>
        <dbReference type="EMBL" id="KAG2304059.1"/>
    </source>
</evidence>
<organism evidence="2 3">
    <name type="scientific">Brassica carinata</name>
    <name type="common">Ethiopian mustard</name>
    <name type="synonym">Abyssinian cabbage</name>
    <dbReference type="NCBI Taxonomy" id="52824"/>
    <lineage>
        <taxon>Eukaryota</taxon>
        <taxon>Viridiplantae</taxon>
        <taxon>Streptophyta</taxon>
        <taxon>Embryophyta</taxon>
        <taxon>Tracheophyta</taxon>
        <taxon>Spermatophyta</taxon>
        <taxon>Magnoliopsida</taxon>
        <taxon>eudicotyledons</taxon>
        <taxon>Gunneridae</taxon>
        <taxon>Pentapetalae</taxon>
        <taxon>rosids</taxon>
        <taxon>malvids</taxon>
        <taxon>Brassicales</taxon>
        <taxon>Brassicaceae</taxon>
        <taxon>Brassiceae</taxon>
        <taxon>Brassica</taxon>
    </lineage>
</organism>
<feature type="region of interest" description="Disordered" evidence="1">
    <location>
        <begin position="118"/>
        <end position="142"/>
    </location>
</feature>
<feature type="region of interest" description="Disordered" evidence="1">
    <location>
        <begin position="230"/>
        <end position="249"/>
    </location>
</feature>
<evidence type="ECO:0000313" key="3">
    <source>
        <dbReference type="Proteomes" id="UP000886595"/>
    </source>
</evidence>